<keyword evidence="5 6" id="KW-0067">ATP-binding</keyword>
<keyword evidence="2 6" id="KW-0436">Ligase</keyword>
<dbReference type="GO" id="GO:0005737">
    <property type="term" value="C:cytoplasm"/>
    <property type="evidence" value="ECO:0007669"/>
    <property type="project" value="UniProtKB-SubCell"/>
</dbReference>
<proteinExistence type="inferred from homology"/>
<dbReference type="Gene3D" id="3.30.1280.10">
    <property type="entry name" value="Phosphoribosylformylglycinamidine synthase subunit PurS"/>
    <property type="match status" value="1"/>
</dbReference>
<dbReference type="NCBIfam" id="TIGR00302">
    <property type="entry name" value="phosphoribosylformylglycinamidine synthase subunit PurS"/>
    <property type="match status" value="1"/>
</dbReference>
<evidence type="ECO:0000256" key="6">
    <source>
        <dbReference type="HAMAP-Rule" id="MF_01926"/>
    </source>
</evidence>
<keyword evidence="4 6" id="KW-0658">Purine biosynthesis</keyword>
<dbReference type="KEGG" id="smul:SMUL_2010"/>
<dbReference type="PANTHER" id="PTHR34696:SF1">
    <property type="entry name" value="PHOSPHORIBOSYLFORMYLGLYCINAMIDINE SYNTHASE SUBUNIT PURS"/>
    <property type="match status" value="1"/>
</dbReference>
<dbReference type="Proteomes" id="UP000019322">
    <property type="component" value="Chromosome"/>
</dbReference>
<name>A0AA86ALY3_SULMK</name>
<comment type="subunit">
    <text evidence="6">Part of the FGAM synthase complex composed of 1 PurL, 1 PurQ and 2 PurS subunits.</text>
</comment>
<dbReference type="AlphaFoldDB" id="A0AA86ALY3"/>
<evidence type="ECO:0000256" key="3">
    <source>
        <dbReference type="ARBA" id="ARBA00022741"/>
    </source>
</evidence>
<evidence type="ECO:0000313" key="7">
    <source>
        <dbReference type="EMBL" id="AHJ13265.1"/>
    </source>
</evidence>
<dbReference type="HAMAP" id="MF_01926">
    <property type="entry name" value="PurS"/>
    <property type="match status" value="1"/>
</dbReference>
<dbReference type="GO" id="GO:0005524">
    <property type="term" value="F:ATP binding"/>
    <property type="evidence" value="ECO:0007669"/>
    <property type="project" value="UniProtKB-UniRule"/>
</dbReference>
<comment type="pathway">
    <text evidence="6">Purine metabolism; IMP biosynthesis via de novo pathway; 5-amino-1-(5-phospho-D-ribosyl)imidazole from N(2)-formyl-N(1)-(5-phospho-D-ribosyl)glycinamide: step 1/2.</text>
</comment>
<comment type="similarity">
    <text evidence="6">Belongs to the PurS family.</text>
</comment>
<reference evidence="7 8" key="1">
    <citation type="journal article" date="2014" name="Environ. Microbiol.">
        <title>Insights into organohalide respiration and the versatile catabolism of Sulfurospirillum multivorans gained from comparative genomics and physiological studies.</title>
        <authorList>
            <person name="Goris T."/>
            <person name="Schubert T."/>
            <person name="Gadkari J."/>
            <person name="Wubet T."/>
            <person name="Tarkka M."/>
            <person name="Buscot F."/>
            <person name="Adrian L."/>
            <person name="Diekert G."/>
        </authorList>
    </citation>
    <scope>NUCLEOTIDE SEQUENCE [LARGE SCALE GENOMIC DNA]</scope>
    <source>
        <strain evidence="8">DM 12446 / JCM 15788 / NBRC 109480</strain>
    </source>
</reference>
<dbReference type="PANTHER" id="PTHR34696">
    <property type="entry name" value="PHOSPHORIBOSYLFORMYLGLYCINAMIDINE SYNTHASE SUBUNIT PURS"/>
    <property type="match status" value="1"/>
</dbReference>
<evidence type="ECO:0000313" key="8">
    <source>
        <dbReference type="Proteomes" id="UP000019322"/>
    </source>
</evidence>
<protein>
    <recommendedName>
        <fullName evidence="6">Phosphoribosylformylglycinamidine synthase subunit PurS</fullName>
        <shortName evidence="6">FGAM synthase</shortName>
        <ecNumber evidence="6">6.3.5.3</ecNumber>
    </recommendedName>
    <alternativeName>
        <fullName evidence="6">Formylglycinamide ribonucleotide amidotransferase subunit III</fullName>
        <shortName evidence="6">FGAR amidotransferase III</shortName>
        <shortName evidence="6">FGAR-AT III</shortName>
    </alternativeName>
    <alternativeName>
        <fullName evidence="6">Phosphoribosylformylglycinamidine synthase subunit III</fullName>
    </alternativeName>
</protein>
<keyword evidence="3 6" id="KW-0547">Nucleotide-binding</keyword>
<dbReference type="GO" id="GO:0006189">
    <property type="term" value="P:'de novo' IMP biosynthetic process"/>
    <property type="evidence" value="ECO:0007669"/>
    <property type="project" value="UniProtKB-UniRule"/>
</dbReference>
<dbReference type="InterPro" id="IPR003850">
    <property type="entry name" value="PurS"/>
</dbReference>
<sequence length="81" mass="8960">MKVIVNIQLKNGVLDPQGKAVHHALSSLKFDEVGDVRIGKQIILDIAESDKAKAHERVTIMCDELLANTVIEDYTIEFPAC</sequence>
<dbReference type="RefSeq" id="WP_025345114.1">
    <property type="nucleotide sequence ID" value="NZ_CP007201.1"/>
</dbReference>
<keyword evidence="1 6" id="KW-0963">Cytoplasm</keyword>
<evidence type="ECO:0000256" key="5">
    <source>
        <dbReference type="ARBA" id="ARBA00022840"/>
    </source>
</evidence>
<dbReference type="EC" id="6.3.5.3" evidence="6"/>
<evidence type="ECO:0000256" key="1">
    <source>
        <dbReference type="ARBA" id="ARBA00022490"/>
    </source>
</evidence>
<comment type="subcellular location">
    <subcellularLocation>
        <location evidence="6">Cytoplasm</location>
    </subcellularLocation>
</comment>
<evidence type="ECO:0000256" key="4">
    <source>
        <dbReference type="ARBA" id="ARBA00022755"/>
    </source>
</evidence>
<gene>
    <name evidence="6 7" type="primary">purS</name>
    <name evidence="7" type="ORF">SMUL_2010</name>
</gene>
<dbReference type="EMBL" id="CP007201">
    <property type="protein sequence ID" value="AHJ13265.1"/>
    <property type="molecule type" value="Genomic_DNA"/>
</dbReference>
<organism evidence="7 8">
    <name type="scientific">Sulfurospirillum multivorans (strain DM 12446 / JCM 15788 / NBRC 109480)</name>
    <dbReference type="NCBI Taxonomy" id="1150621"/>
    <lineage>
        <taxon>Bacteria</taxon>
        <taxon>Pseudomonadati</taxon>
        <taxon>Campylobacterota</taxon>
        <taxon>Epsilonproteobacteria</taxon>
        <taxon>Campylobacterales</taxon>
        <taxon>Sulfurospirillaceae</taxon>
        <taxon>Sulfurospirillum</taxon>
    </lineage>
</organism>
<dbReference type="GO" id="GO:0004642">
    <property type="term" value="F:phosphoribosylformylglycinamidine synthase activity"/>
    <property type="evidence" value="ECO:0007669"/>
    <property type="project" value="UniProtKB-UniRule"/>
</dbReference>
<comment type="function">
    <text evidence="6">Part of the phosphoribosylformylglycinamidine synthase complex involved in the purines biosynthetic pathway. Catalyzes the ATP-dependent conversion of formylglycinamide ribonucleotide (FGAR) and glutamine to yield formylglycinamidine ribonucleotide (FGAM) and glutamate. The FGAM synthase complex is composed of three subunits. PurQ produces an ammonia molecule by converting glutamine to glutamate. PurL transfers the ammonia molecule to FGAR to form FGAM in an ATP-dependent manner. PurS interacts with PurQ and PurL and is thought to assist in the transfer of the ammonia molecule from PurQ to PurL.</text>
</comment>
<dbReference type="InterPro" id="IPR036604">
    <property type="entry name" value="PurS-like_sf"/>
</dbReference>
<evidence type="ECO:0000256" key="2">
    <source>
        <dbReference type="ARBA" id="ARBA00022598"/>
    </source>
</evidence>
<accession>A0AA86ALY3</accession>
<dbReference type="NCBIfam" id="NF004630">
    <property type="entry name" value="PRK05974.1"/>
    <property type="match status" value="1"/>
</dbReference>
<dbReference type="Pfam" id="PF02700">
    <property type="entry name" value="PurS"/>
    <property type="match status" value="1"/>
</dbReference>
<comment type="catalytic activity">
    <reaction evidence="6">
        <text>N(2)-formyl-N(1)-(5-phospho-beta-D-ribosyl)glycinamide + L-glutamine + ATP + H2O = 2-formamido-N(1)-(5-O-phospho-beta-D-ribosyl)acetamidine + L-glutamate + ADP + phosphate + H(+)</text>
        <dbReference type="Rhea" id="RHEA:17129"/>
        <dbReference type="ChEBI" id="CHEBI:15377"/>
        <dbReference type="ChEBI" id="CHEBI:15378"/>
        <dbReference type="ChEBI" id="CHEBI:29985"/>
        <dbReference type="ChEBI" id="CHEBI:30616"/>
        <dbReference type="ChEBI" id="CHEBI:43474"/>
        <dbReference type="ChEBI" id="CHEBI:58359"/>
        <dbReference type="ChEBI" id="CHEBI:147286"/>
        <dbReference type="ChEBI" id="CHEBI:147287"/>
        <dbReference type="ChEBI" id="CHEBI:456216"/>
        <dbReference type="EC" id="6.3.5.3"/>
    </reaction>
</comment>
<dbReference type="SUPFAM" id="SSF82697">
    <property type="entry name" value="PurS-like"/>
    <property type="match status" value="1"/>
</dbReference>